<dbReference type="PANTHER" id="PTHR42790:SF19">
    <property type="entry name" value="KYNURENINE_ALPHA-AMINOADIPATE AMINOTRANSFERASE, MITOCHONDRIAL"/>
    <property type="match status" value="1"/>
</dbReference>
<proteinExistence type="predicted"/>
<comment type="cofactor">
    <cofactor evidence="1">
        <name>pyridoxal 5'-phosphate</name>
        <dbReference type="ChEBI" id="CHEBI:597326"/>
    </cofactor>
</comment>
<feature type="domain" description="Aminotransferase class I/classII large" evidence="5">
    <location>
        <begin position="52"/>
        <end position="241"/>
    </location>
</feature>
<dbReference type="GO" id="GO:0047536">
    <property type="term" value="F:2-aminoadipate transaminase activity"/>
    <property type="evidence" value="ECO:0007669"/>
    <property type="project" value="UniProtKB-EC"/>
</dbReference>
<organism evidence="6 7">
    <name type="scientific">Klebsiella pneumoniae</name>
    <dbReference type="NCBI Taxonomy" id="573"/>
    <lineage>
        <taxon>Bacteria</taxon>
        <taxon>Pseudomonadati</taxon>
        <taxon>Pseudomonadota</taxon>
        <taxon>Gammaproteobacteria</taxon>
        <taxon>Enterobacterales</taxon>
        <taxon>Enterobacteriaceae</taxon>
        <taxon>Klebsiella/Raoultella group</taxon>
        <taxon>Klebsiella</taxon>
        <taxon>Klebsiella pneumoniae complex</taxon>
    </lineage>
</organism>
<keyword evidence="2 6" id="KW-0032">Aminotransferase</keyword>
<dbReference type="Gene3D" id="3.40.640.10">
    <property type="entry name" value="Type I PLP-dependent aspartate aminotransferase-like (Major domain)"/>
    <property type="match status" value="1"/>
</dbReference>
<dbReference type="InterPro" id="IPR015422">
    <property type="entry name" value="PyrdxlP-dep_Trfase_small"/>
</dbReference>
<dbReference type="GO" id="GO:0030170">
    <property type="term" value="F:pyridoxal phosphate binding"/>
    <property type="evidence" value="ECO:0007669"/>
    <property type="project" value="InterPro"/>
</dbReference>
<evidence type="ECO:0000256" key="1">
    <source>
        <dbReference type="ARBA" id="ARBA00001933"/>
    </source>
</evidence>
<dbReference type="InterPro" id="IPR004839">
    <property type="entry name" value="Aminotransferase_I/II_large"/>
</dbReference>
<evidence type="ECO:0000256" key="4">
    <source>
        <dbReference type="ARBA" id="ARBA00022898"/>
    </source>
</evidence>
<dbReference type="InterPro" id="IPR050859">
    <property type="entry name" value="Class-I_PLP-dep_aminotransf"/>
</dbReference>
<accession>A0A377WPD5</accession>
<dbReference type="SUPFAM" id="SSF53383">
    <property type="entry name" value="PLP-dependent transferases"/>
    <property type="match status" value="1"/>
</dbReference>
<reference evidence="6 7" key="1">
    <citation type="submission" date="2018-06" db="EMBL/GenBank/DDBJ databases">
        <authorList>
            <consortium name="Pathogen Informatics"/>
            <person name="Doyle S."/>
        </authorList>
    </citation>
    <scope>NUCLEOTIDE SEQUENCE [LARGE SCALE GENOMIC DNA]</scope>
    <source>
        <strain evidence="6 7">NCTC8849</strain>
    </source>
</reference>
<sequence>MHDRRLAARAGELKPSAVRELLKHSKLPGVISLGGGIPAPELFDTEGLELAVQKVMSERFNDAFQYGLTEGYPPLRQAVSEICHSRGVACSAAQVYITSGSQQSLDIVARTLLDPGDTIVVERPTYLAALQVFQLAQANILSVDTDDDGMLVEQLADLLETTRVKAVYLVPTFGNPGGKTLSEARRRRLVELAKKYDFVILEDDPYGEISFTDAVRRPLYQHAVELGCEDQVVYTSTFSKSSRQGCVSAGSSCRTGWRSRR</sequence>
<dbReference type="CDD" id="cd00609">
    <property type="entry name" value="AAT_like"/>
    <property type="match status" value="1"/>
</dbReference>
<dbReference type="AlphaFoldDB" id="A0A377WPD5"/>
<dbReference type="Pfam" id="PF00155">
    <property type="entry name" value="Aminotran_1_2"/>
    <property type="match status" value="1"/>
</dbReference>
<dbReference type="EMBL" id="UGLC01000002">
    <property type="protein sequence ID" value="STT56696.1"/>
    <property type="molecule type" value="Genomic_DNA"/>
</dbReference>
<dbReference type="InterPro" id="IPR015424">
    <property type="entry name" value="PyrdxlP-dep_Trfase"/>
</dbReference>
<dbReference type="EC" id="2.6.1.39" evidence="6"/>
<dbReference type="GO" id="GO:1901605">
    <property type="term" value="P:alpha-amino acid metabolic process"/>
    <property type="evidence" value="ECO:0007669"/>
    <property type="project" value="TreeGrafter"/>
</dbReference>
<dbReference type="Gene3D" id="3.90.1150.10">
    <property type="entry name" value="Aspartate Aminotransferase, domain 1"/>
    <property type="match status" value="1"/>
</dbReference>
<dbReference type="PANTHER" id="PTHR42790">
    <property type="entry name" value="AMINOTRANSFERASE"/>
    <property type="match status" value="1"/>
</dbReference>
<evidence type="ECO:0000259" key="5">
    <source>
        <dbReference type="Pfam" id="PF00155"/>
    </source>
</evidence>
<evidence type="ECO:0000256" key="2">
    <source>
        <dbReference type="ARBA" id="ARBA00022576"/>
    </source>
</evidence>
<evidence type="ECO:0000313" key="6">
    <source>
        <dbReference type="EMBL" id="STT56696.1"/>
    </source>
</evidence>
<name>A0A377WPD5_KLEPN</name>
<dbReference type="Proteomes" id="UP000254799">
    <property type="component" value="Unassembled WGS sequence"/>
</dbReference>
<keyword evidence="3 6" id="KW-0808">Transferase</keyword>
<gene>
    <name evidence="6" type="primary">lysN</name>
    <name evidence="6" type="ORF">NCTC8849_05357</name>
</gene>
<keyword evidence="4" id="KW-0663">Pyridoxal phosphate</keyword>
<evidence type="ECO:0000313" key="7">
    <source>
        <dbReference type="Proteomes" id="UP000254799"/>
    </source>
</evidence>
<dbReference type="InterPro" id="IPR015421">
    <property type="entry name" value="PyrdxlP-dep_Trfase_major"/>
</dbReference>
<protein>
    <submittedName>
        <fullName evidence="6">Transcriptional regulator</fullName>
        <ecNumber evidence="6">2.6.1.39</ecNumber>
    </submittedName>
</protein>
<evidence type="ECO:0000256" key="3">
    <source>
        <dbReference type="ARBA" id="ARBA00022679"/>
    </source>
</evidence>